<protein>
    <submittedName>
        <fullName evidence="9">Carbohydrate ABC transporter permease</fullName>
    </submittedName>
</protein>
<evidence type="ECO:0000313" key="9">
    <source>
        <dbReference type="EMBL" id="XCG63944.1"/>
    </source>
</evidence>
<keyword evidence="5 7" id="KW-1133">Transmembrane helix</keyword>
<evidence type="ECO:0000259" key="8">
    <source>
        <dbReference type="PROSITE" id="PS50928"/>
    </source>
</evidence>
<evidence type="ECO:0000256" key="5">
    <source>
        <dbReference type="ARBA" id="ARBA00022989"/>
    </source>
</evidence>
<dbReference type="PROSITE" id="PS50928">
    <property type="entry name" value="ABC_TM1"/>
    <property type="match status" value="1"/>
</dbReference>
<keyword evidence="4 7" id="KW-0812">Transmembrane</keyword>
<evidence type="ECO:0000256" key="1">
    <source>
        <dbReference type="ARBA" id="ARBA00004651"/>
    </source>
</evidence>
<dbReference type="CDD" id="cd06261">
    <property type="entry name" value="TM_PBP2"/>
    <property type="match status" value="1"/>
</dbReference>
<evidence type="ECO:0000256" key="2">
    <source>
        <dbReference type="ARBA" id="ARBA00022448"/>
    </source>
</evidence>
<dbReference type="GO" id="GO:0005886">
    <property type="term" value="C:plasma membrane"/>
    <property type="evidence" value="ECO:0007669"/>
    <property type="project" value="UniProtKB-SubCell"/>
</dbReference>
<evidence type="ECO:0000256" key="4">
    <source>
        <dbReference type="ARBA" id="ARBA00022692"/>
    </source>
</evidence>
<feature type="domain" description="ABC transmembrane type-1" evidence="8">
    <location>
        <begin position="104"/>
        <end position="292"/>
    </location>
</feature>
<gene>
    <name evidence="9" type="ORF">ABLG96_00920</name>
</gene>
<feature type="transmembrane region" description="Helical" evidence="7">
    <location>
        <begin position="269"/>
        <end position="292"/>
    </location>
</feature>
<dbReference type="EMBL" id="CP159218">
    <property type="protein sequence ID" value="XCG63944.1"/>
    <property type="molecule type" value="Genomic_DNA"/>
</dbReference>
<dbReference type="AlphaFoldDB" id="A0AAU8DRZ1"/>
<feature type="transmembrane region" description="Helical" evidence="7">
    <location>
        <begin position="219"/>
        <end position="239"/>
    </location>
</feature>
<evidence type="ECO:0000256" key="6">
    <source>
        <dbReference type="ARBA" id="ARBA00023136"/>
    </source>
</evidence>
<dbReference type="PANTHER" id="PTHR32243">
    <property type="entry name" value="MALTOSE TRANSPORT SYSTEM PERMEASE-RELATED"/>
    <property type="match status" value="1"/>
</dbReference>
<keyword evidence="3" id="KW-1003">Cell membrane</keyword>
<comment type="similarity">
    <text evidence="7">Belongs to the binding-protein-dependent transport system permease family.</text>
</comment>
<dbReference type="InterPro" id="IPR000515">
    <property type="entry name" value="MetI-like"/>
</dbReference>
<dbReference type="InterPro" id="IPR050901">
    <property type="entry name" value="BP-dep_ABC_trans_perm"/>
</dbReference>
<dbReference type="InterPro" id="IPR035906">
    <property type="entry name" value="MetI-like_sf"/>
</dbReference>
<dbReference type="GO" id="GO:0055085">
    <property type="term" value="P:transmembrane transport"/>
    <property type="evidence" value="ECO:0007669"/>
    <property type="project" value="InterPro"/>
</dbReference>
<dbReference type="Gene3D" id="1.10.3720.10">
    <property type="entry name" value="MetI-like"/>
    <property type="match status" value="1"/>
</dbReference>
<organism evidence="9">
    <name type="scientific">Nakamurella sp. A5-74</name>
    <dbReference type="NCBI Taxonomy" id="3158264"/>
    <lineage>
        <taxon>Bacteria</taxon>
        <taxon>Bacillati</taxon>
        <taxon>Actinomycetota</taxon>
        <taxon>Actinomycetes</taxon>
        <taxon>Nakamurellales</taxon>
        <taxon>Nakamurellaceae</taxon>
        <taxon>Nakamurella</taxon>
    </lineage>
</organism>
<comment type="subcellular location">
    <subcellularLocation>
        <location evidence="1 7">Cell membrane</location>
        <topology evidence="1 7">Multi-pass membrane protein</topology>
    </subcellularLocation>
</comment>
<name>A0AAU8DRZ1_9ACTN</name>
<dbReference type="RefSeq" id="WP_353649559.1">
    <property type="nucleotide sequence ID" value="NZ_CP159218.1"/>
</dbReference>
<feature type="transmembrane region" description="Helical" evidence="7">
    <location>
        <begin position="176"/>
        <end position="198"/>
    </location>
</feature>
<feature type="transmembrane region" description="Helical" evidence="7">
    <location>
        <begin position="110"/>
        <end position="129"/>
    </location>
</feature>
<sequence>MTALNPTVLTDQVAAEPEQKPLARIAISPSRRMLTSGERTRRVLFGALGVIASAVLVMFVLGPLVWLALSAFSDNWRAPSLLPQKWTLSWWSKVFTQPGLGRAFWLSLKYAVLATVLSALVCLPAAYAIGRRNFPGRRVVLLGLFATNAFPRMGLFTSLATLLYALNLMETQTGIIIVQLLGTVVTMVWIPAAAFASVPPSLLEAARDAGAGAWRTFRAITLPRAVPGIAVAVILSFLACFDEAQGTYLVGGSDAGTMPTVMYTLVDNYPAQAAAVFAIVLTVPSIALLLLVRKHILGGHLAEGFQLK</sequence>
<evidence type="ECO:0000256" key="7">
    <source>
        <dbReference type="RuleBase" id="RU363032"/>
    </source>
</evidence>
<feature type="transmembrane region" description="Helical" evidence="7">
    <location>
        <begin position="43"/>
        <end position="69"/>
    </location>
</feature>
<dbReference type="PANTHER" id="PTHR32243:SF18">
    <property type="entry name" value="INNER MEMBRANE ABC TRANSPORTER PERMEASE PROTEIN YCJP"/>
    <property type="match status" value="1"/>
</dbReference>
<dbReference type="SUPFAM" id="SSF161098">
    <property type="entry name" value="MetI-like"/>
    <property type="match status" value="1"/>
</dbReference>
<feature type="transmembrane region" description="Helical" evidence="7">
    <location>
        <begin position="141"/>
        <end position="164"/>
    </location>
</feature>
<keyword evidence="6 7" id="KW-0472">Membrane</keyword>
<keyword evidence="2 7" id="KW-0813">Transport</keyword>
<accession>A0AAU8DRZ1</accession>
<dbReference type="Pfam" id="PF00528">
    <property type="entry name" value="BPD_transp_1"/>
    <property type="match status" value="1"/>
</dbReference>
<reference evidence="9" key="1">
    <citation type="submission" date="2024-05" db="EMBL/GenBank/DDBJ databases">
        <authorList>
            <person name="Cai S.Y."/>
            <person name="Jin L.M."/>
            <person name="Li H.R."/>
        </authorList>
    </citation>
    <scope>NUCLEOTIDE SEQUENCE</scope>
    <source>
        <strain evidence="9">A5-74</strain>
    </source>
</reference>
<evidence type="ECO:0000256" key="3">
    <source>
        <dbReference type="ARBA" id="ARBA00022475"/>
    </source>
</evidence>
<proteinExistence type="inferred from homology"/>